<dbReference type="GO" id="GO:0008170">
    <property type="term" value="F:N-methyltransferase activity"/>
    <property type="evidence" value="ECO:0007669"/>
    <property type="project" value="InterPro"/>
</dbReference>
<dbReference type="AlphaFoldDB" id="A0AAN6A7H4"/>
<dbReference type="PRINTS" id="PR00507">
    <property type="entry name" value="N12N6MTFRASE"/>
</dbReference>
<organism evidence="5 6">
    <name type="scientific">Clostridioides difficile</name>
    <name type="common">Peptoclostridium difficile</name>
    <dbReference type="NCBI Taxonomy" id="1496"/>
    <lineage>
        <taxon>Bacteria</taxon>
        <taxon>Bacillati</taxon>
        <taxon>Bacillota</taxon>
        <taxon>Clostridia</taxon>
        <taxon>Peptostreptococcales</taxon>
        <taxon>Peptostreptococcaceae</taxon>
        <taxon>Clostridioides</taxon>
    </lineage>
</organism>
<dbReference type="EMBL" id="DAEPXK010000081">
    <property type="protein sequence ID" value="HBH1544429.1"/>
    <property type="molecule type" value="Genomic_DNA"/>
</dbReference>
<dbReference type="Proteomes" id="UP000878956">
    <property type="component" value="Unassembled WGS sequence"/>
</dbReference>
<dbReference type="PROSITE" id="PS00092">
    <property type="entry name" value="N6_MTASE"/>
    <property type="match status" value="1"/>
</dbReference>
<accession>A0AAN6A7H4</accession>
<evidence type="ECO:0000256" key="1">
    <source>
        <dbReference type="ARBA" id="ARBA00022603"/>
    </source>
</evidence>
<sequence>MRRKDSKRIEDNRKVSNLLEESRRRVLNEEEIEIIKNMHTGYGGISNNTQFFTPEVVINYMLDSLEATGFKGGKILEPSCGNGKFVNALISKFENVEITSVELNNELHYLNKICYPNVNTINGDCLEYLKEFEGKFDLVIGNPPFGKSCKRDGFEFGKSSLESYFFELSLRALKEGGSLIMVLPDSILSSKKYFNLRKFTVDNFRIIQSISLPTTTFYFYGTSVKTSILHLKKKDCNNKDYSIFMGIVDKIGWDSKGNKNENELISAYHEFKEFCKIEKDIS</sequence>
<dbReference type="RefSeq" id="WP_009899075.1">
    <property type="nucleotide sequence ID" value="NZ_FUQT01000003.1"/>
</dbReference>
<feature type="domain" description="DNA methylase adenine-specific" evidence="4">
    <location>
        <begin position="47"/>
        <end position="264"/>
    </location>
</feature>
<reference evidence="5" key="1">
    <citation type="journal article" date="2018" name="Genome Biol.">
        <title>SKESA: strategic k-mer extension for scrupulous assemblies.</title>
        <authorList>
            <person name="Souvorov A."/>
            <person name="Agarwala R."/>
            <person name="Lipman D.J."/>
        </authorList>
    </citation>
    <scope>NUCLEOTIDE SEQUENCE</scope>
    <source>
        <strain evidence="5">HN1000</strain>
    </source>
</reference>
<name>A0AAN6A7H4_CLODI</name>
<reference evidence="5" key="2">
    <citation type="submission" date="2021-06" db="EMBL/GenBank/DDBJ databases">
        <authorList>
            <consortium name="NCBI Pathogen Detection Project"/>
        </authorList>
    </citation>
    <scope>NUCLEOTIDE SEQUENCE</scope>
    <source>
        <strain evidence="5">HN1000</strain>
    </source>
</reference>
<evidence type="ECO:0000256" key="3">
    <source>
        <dbReference type="ARBA" id="ARBA00022747"/>
    </source>
</evidence>
<dbReference type="InterPro" id="IPR002052">
    <property type="entry name" value="DNA_methylase_N6_adenine_CS"/>
</dbReference>
<dbReference type="PANTHER" id="PTHR33841">
    <property type="entry name" value="DNA METHYLTRANSFERASE YEEA-RELATED"/>
    <property type="match status" value="1"/>
</dbReference>
<dbReference type="CDD" id="cd02440">
    <property type="entry name" value="AdoMet_MTases"/>
    <property type="match status" value="1"/>
</dbReference>
<dbReference type="Pfam" id="PF02384">
    <property type="entry name" value="N6_Mtase"/>
    <property type="match status" value="1"/>
</dbReference>
<keyword evidence="3" id="KW-0680">Restriction system</keyword>
<dbReference type="GO" id="GO:0009307">
    <property type="term" value="P:DNA restriction-modification system"/>
    <property type="evidence" value="ECO:0007669"/>
    <property type="project" value="UniProtKB-KW"/>
</dbReference>
<dbReference type="GO" id="GO:0009007">
    <property type="term" value="F:site-specific DNA-methyltransferase (adenine-specific) activity"/>
    <property type="evidence" value="ECO:0007669"/>
    <property type="project" value="UniProtKB-EC"/>
</dbReference>
<dbReference type="SUPFAM" id="SSF53335">
    <property type="entry name" value="S-adenosyl-L-methionine-dependent methyltransferases"/>
    <property type="match status" value="1"/>
</dbReference>
<dbReference type="PANTHER" id="PTHR33841:SF4">
    <property type="entry name" value="RESTRICTION MODIFICATION SYSTEM DNA SPECIFICITY DOMAIN"/>
    <property type="match status" value="1"/>
</dbReference>
<evidence type="ECO:0000259" key="4">
    <source>
        <dbReference type="Pfam" id="PF02384"/>
    </source>
</evidence>
<evidence type="ECO:0000313" key="5">
    <source>
        <dbReference type="EMBL" id="HBH1544429.1"/>
    </source>
</evidence>
<dbReference type="InterPro" id="IPR029063">
    <property type="entry name" value="SAM-dependent_MTases_sf"/>
</dbReference>
<dbReference type="GO" id="GO:0003677">
    <property type="term" value="F:DNA binding"/>
    <property type="evidence" value="ECO:0007669"/>
    <property type="project" value="InterPro"/>
</dbReference>
<proteinExistence type="predicted"/>
<keyword evidence="2" id="KW-0808">Transferase</keyword>
<gene>
    <name evidence="5" type="ORF">KRM00_003979</name>
</gene>
<keyword evidence="1 5" id="KW-0489">Methyltransferase</keyword>
<dbReference type="InterPro" id="IPR003356">
    <property type="entry name" value="DNA_methylase_A-5"/>
</dbReference>
<protein>
    <submittedName>
        <fullName evidence="5">N-6 DNA methylase</fullName>
    </submittedName>
</protein>
<evidence type="ECO:0000313" key="6">
    <source>
        <dbReference type="Proteomes" id="UP000878956"/>
    </source>
</evidence>
<dbReference type="Gene3D" id="3.40.50.150">
    <property type="entry name" value="Vaccinia Virus protein VP39"/>
    <property type="match status" value="1"/>
</dbReference>
<comment type="caution">
    <text evidence="5">The sequence shown here is derived from an EMBL/GenBank/DDBJ whole genome shotgun (WGS) entry which is preliminary data.</text>
</comment>
<dbReference type="GO" id="GO:0032259">
    <property type="term" value="P:methylation"/>
    <property type="evidence" value="ECO:0007669"/>
    <property type="project" value="UniProtKB-KW"/>
</dbReference>
<evidence type="ECO:0000256" key="2">
    <source>
        <dbReference type="ARBA" id="ARBA00022679"/>
    </source>
</evidence>
<dbReference type="InterPro" id="IPR050953">
    <property type="entry name" value="N4_N6_ade-DNA_methylase"/>
</dbReference>